<dbReference type="PANTHER" id="PTHR13615:SF3">
    <property type="entry name" value="GLYCOSYLTRANSFERASE-LIKE DOMAIN-CONTAINING PROTEIN 1"/>
    <property type="match status" value="1"/>
</dbReference>
<evidence type="ECO:0000256" key="2">
    <source>
        <dbReference type="ARBA" id="ARBA00022676"/>
    </source>
</evidence>
<proteinExistence type="inferred from homology"/>
<dbReference type="PANTHER" id="PTHR13615">
    <property type="entry name" value="GLYCOSYLTRANSFERASE-LIKE 1"/>
    <property type="match status" value="1"/>
</dbReference>
<evidence type="ECO:0000313" key="8">
    <source>
        <dbReference type="EMBL" id="SMF48982.1"/>
    </source>
</evidence>
<dbReference type="Pfam" id="PF12038">
    <property type="entry name" value="QTMAN_N"/>
    <property type="match status" value="1"/>
</dbReference>
<keyword evidence="2" id="KW-0328">Glycosyltransferase</keyword>
<dbReference type="AlphaFoldDB" id="A0A1Y6CF47"/>
<accession>A0A1Y6CF47</accession>
<reference evidence="9" key="1">
    <citation type="submission" date="2017-04" db="EMBL/GenBank/DDBJ databases">
        <authorList>
            <person name="Varghese N."/>
            <person name="Submissions S."/>
        </authorList>
    </citation>
    <scope>NUCLEOTIDE SEQUENCE [LARGE SCALE GENOMIC DNA]</scope>
    <source>
        <strain evidence="9">RKEM611</strain>
    </source>
</reference>
<dbReference type="Proteomes" id="UP000192907">
    <property type="component" value="Unassembled WGS sequence"/>
</dbReference>
<comment type="catalytic activity">
    <reaction evidence="6">
        <text>queuosine(34) in tRNA(Asp) + GDP-alpha-D-mannose = O-4''-alpha-D-mannosylqueuosine(34) in tRNA(Asp) + GDP + H(+)</text>
        <dbReference type="Rhea" id="RHEA:12885"/>
        <dbReference type="Rhea" id="RHEA-COMP:18572"/>
        <dbReference type="Rhea" id="RHEA-COMP:18581"/>
        <dbReference type="ChEBI" id="CHEBI:15378"/>
        <dbReference type="ChEBI" id="CHEBI:57527"/>
        <dbReference type="ChEBI" id="CHEBI:58189"/>
        <dbReference type="ChEBI" id="CHEBI:194431"/>
        <dbReference type="ChEBI" id="CHEBI:194442"/>
        <dbReference type="EC" id="2.4.1.110"/>
    </reaction>
    <physiologicalReaction direction="left-to-right" evidence="6">
        <dbReference type="Rhea" id="RHEA:12886"/>
    </physiologicalReaction>
</comment>
<dbReference type="RefSeq" id="WP_132319646.1">
    <property type="nucleotide sequence ID" value="NZ_FWZT01000015.1"/>
</dbReference>
<evidence type="ECO:0000313" key="9">
    <source>
        <dbReference type="Proteomes" id="UP000192907"/>
    </source>
</evidence>
<dbReference type="InterPro" id="IPR051862">
    <property type="entry name" value="GT-like_domain_containing_1"/>
</dbReference>
<organism evidence="8 9">
    <name type="scientific">Pseudobacteriovorax antillogorgiicola</name>
    <dbReference type="NCBI Taxonomy" id="1513793"/>
    <lineage>
        <taxon>Bacteria</taxon>
        <taxon>Pseudomonadati</taxon>
        <taxon>Bdellovibrionota</taxon>
        <taxon>Oligoflexia</taxon>
        <taxon>Oligoflexales</taxon>
        <taxon>Pseudobacteriovoracaceae</taxon>
        <taxon>Pseudobacteriovorax</taxon>
    </lineage>
</organism>
<keyword evidence="9" id="KW-1185">Reference proteome</keyword>
<dbReference type="InterPro" id="IPR022701">
    <property type="entry name" value="QTMAN_N"/>
</dbReference>
<dbReference type="EC" id="2.4.1.110" evidence="4"/>
<dbReference type="EMBL" id="FWZT01000015">
    <property type="protein sequence ID" value="SMF48982.1"/>
    <property type="molecule type" value="Genomic_DNA"/>
</dbReference>
<dbReference type="OrthoDB" id="9792163at2"/>
<evidence type="ECO:0000256" key="3">
    <source>
        <dbReference type="ARBA" id="ARBA00022679"/>
    </source>
</evidence>
<comment type="similarity">
    <text evidence="1">Belongs to the glycosyltransferase group 1 family. Glycosyltransferase 4 subfamily.</text>
</comment>
<feature type="domain" description="tRNA-queuosine alpha-mannosyltransferase N-terminal" evidence="7">
    <location>
        <begin position="5"/>
        <end position="169"/>
    </location>
</feature>
<evidence type="ECO:0000259" key="7">
    <source>
        <dbReference type="Pfam" id="PF12038"/>
    </source>
</evidence>
<evidence type="ECO:0000256" key="6">
    <source>
        <dbReference type="ARBA" id="ARBA00048439"/>
    </source>
</evidence>
<protein>
    <recommendedName>
        <fullName evidence="5">tRNA-queuosine alpha-mannosyltransferase</fullName>
        <ecNumber evidence="4">2.4.1.110</ecNumber>
    </recommendedName>
</protein>
<keyword evidence="3" id="KW-0808">Transferase</keyword>
<gene>
    <name evidence="8" type="ORF">SAMN06296036_11526</name>
</gene>
<name>A0A1Y6CF47_9BACT</name>
<sequence length="356" mass="40550">MNTPKILVLSAYHATSHDYWYQQIEKIPWDWTLSSLPPRYYAWRARGNPLSFLNKDIDISRYDLILATSMVDLASMKGIFGELSNKPCLLYFHENQFAYPSQNQKGLLDIQITSIYSALAADGLAFNSSYNRDTFLQGVTNLLGSMPDFCPKDIPYQLKKKSWVIPVPLASPCPDNSIAKDPLHVVWNHRWEHDKGPERLYEFIKLALDAQPDLRFSIIGQQFRQIPPAFNKIRHEFANSICNWGFIEDRREYEAILDSASYILSTAHHDFQGLAVLEACLRGCLPILPRALAYPEFFSPQFTYPVTSDRVQSASNAVATLQNLQQMVPAAPGLNDILAATLLPRYKTWLQSFIPS</sequence>
<dbReference type="GO" id="GO:0016438">
    <property type="term" value="F:tRNA-queuosine(34) beta-mannosyltransferase activity"/>
    <property type="evidence" value="ECO:0007669"/>
    <property type="project" value="UniProtKB-EC"/>
</dbReference>
<evidence type="ECO:0000256" key="5">
    <source>
        <dbReference type="ARBA" id="ARBA00044539"/>
    </source>
</evidence>
<evidence type="ECO:0000256" key="4">
    <source>
        <dbReference type="ARBA" id="ARBA00044517"/>
    </source>
</evidence>
<dbReference type="Gene3D" id="3.40.50.2000">
    <property type="entry name" value="Glycogen Phosphorylase B"/>
    <property type="match status" value="1"/>
</dbReference>
<dbReference type="STRING" id="1513793.SAMN06296036_11526"/>
<evidence type="ECO:0000256" key="1">
    <source>
        <dbReference type="ARBA" id="ARBA00009481"/>
    </source>
</evidence>
<dbReference type="SUPFAM" id="SSF53756">
    <property type="entry name" value="UDP-Glycosyltransferase/glycogen phosphorylase"/>
    <property type="match status" value="1"/>
</dbReference>